<accession>A0AAN7KPH7</accession>
<feature type="chain" id="PRO_5042968131" description="Bacterial Ig-like domain-containing protein" evidence="3">
    <location>
        <begin position="32"/>
        <end position="1100"/>
    </location>
</feature>
<dbReference type="Proteomes" id="UP001345219">
    <property type="component" value="Chromosome 7"/>
</dbReference>
<keyword evidence="2" id="KW-0812">Transmembrane</keyword>
<keyword evidence="2" id="KW-1133">Transmembrane helix</keyword>
<organism evidence="4 5">
    <name type="scientific">Trapa incisa</name>
    <dbReference type="NCBI Taxonomy" id="236973"/>
    <lineage>
        <taxon>Eukaryota</taxon>
        <taxon>Viridiplantae</taxon>
        <taxon>Streptophyta</taxon>
        <taxon>Embryophyta</taxon>
        <taxon>Tracheophyta</taxon>
        <taxon>Spermatophyta</taxon>
        <taxon>Magnoliopsida</taxon>
        <taxon>eudicotyledons</taxon>
        <taxon>Gunneridae</taxon>
        <taxon>Pentapetalae</taxon>
        <taxon>rosids</taxon>
        <taxon>malvids</taxon>
        <taxon>Myrtales</taxon>
        <taxon>Lythraceae</taxon>
        <taxon>Trapa</taxon>
    </lineage>
</organism>
<gene>
    <name evidence="4" type="ORF">SAY87_008269</name>
</gene>
<feature type="region of interest" description="Disordered" evidence="1">
    <location>
        <begin position="1042"/>
        <end position="1088"/>
    </location>
</feature>
<evidence type="ECO:0000256" key="1">
    <source>
        <dbReference type="SAM" id="MobiDB-lite"/>
    </source>
</evidence>
<evidence type="ECO:0000313" key="5">
    <source>
        <dbReference type="Proteomes" id="UP001345219"/>
    </source>
</evidence>
<evidence type="ECO:0008006" key="6">
    <source>
        <dbReference type="Google" id="ProtNLM"/>
    </source>
</evidence>
<evidence type="ECO:0000256" key="2">
    <source>
        <dbReference type="SAM" id="Phobius"/>
    </source>
</evidence>
<feature type="transmembrane region" description="Helical" evidence="2">
    <location>
        <begin position="683"/>
        <end position="703"/>
    </location>
</feature>
<dbReference type="AlphaFoldDB" id="A0AAN7KPH7"/>
<evidence type="ECO:0000256" key="3">
    <source>
        <dbReference type="SAM" id="SignalP"/>
    </source>
</evidence>
<protein>
    <recommendedName>
        <fullName evidence="6">Bacterial Ig-like domain-containing protein</fullName>
    </recommendedName>
</protein>
<comment type="caution">
    <text evidence="4">The sequence shown here is derived from an EMBL/GenBank/DDBJ whole genome shotgun (WGS) entry which is preliminary data.</text>
</comment>
<evidence type="ECO:0000313" key="4">
    <source>
        <dbReference type="EMBL" id="KAK4766627.1"/>
    </source>
</evidence>
<feature type="compositionally biased region" description="Basic and acidic residues" evidence="1">
    <location>
        <begin position="1069"/>
        <end position="1079"/>
    </location>
</feature>
<feature type="transmembrane region" description="Helical" evidence="2">
    <location>
        <begin position="966"/>
        <end position="988"/>
    </location>
</feature>
<dbReference type="EMBL" id="JAXIOK010000007">
    <property type="protein sequence ID" value="KAK4766627.1"/>
    <property type="molecule type" value="Genomic_DNA"/>
</dbReference>
<feature type="compositionally biased region" description="Polar residues" evidence="1">
    <location>
        <begin position="1009"/>
        <end position="1018"/>
    </location>
</feature>
<proteinExistence type="predicted"/>
<keyword evidence="5" id="KW-1185">Reference proteome</keyword>
<feature type="transmembrane region" description="Helical" evidence="2">
    <location>
        <begin position="641"/>
        <end position="662"/>
    </location>
</feature>
<name>A0AAN7KPH7_9MYRT</name>
<dbReference type="PANTHER" id="PTHR34677:SF1">
    <property type="entry name" value="TRANSMEMBRANE PROTEIN"/>
    <property type="match status" value="1"/>
</dbReference>
<feature type="compositionally biased region" description="Polar residues" evidence="1">
    <location>
        <begin position="1042"/>
        <end position="1061"/>
    </location>
</feature>
<feature type="signal peptide" evidence="3">
    <location>
        <begin position="1"/>
        <end position="31"/>
    </location>
</feature>
<feature type="transmembrane region" description="Helical" evidence="2">
    <location>
        <begin position="929"/>
        <end position="946"/>
    </location>
</feature>
<sequence>MALLRPSPGVWTLYRFFSLSVCLVTVPFCSSSDVHVDFSRTPLTVSRNTTAAFSFEAYLDLGGNANNSCSDCSFNCKLDDGILAKCEERRASYYGLGDGSHSFVVCANGSLGVGCASYNWTIDTVPPTAVVIASEPFTNDFNVSVTISFSEPCPRGGGGGGGGFRCPSVDACNLLVYGSGQVIPSSLQVLEPELKYSLLVSTSTGVQYGRLVLVADKDFCADAAGNLFTRTENSRFFLHFDRRSVFVNLRTHIPQQLLQLGSVTRTVQATNNYDNLKVYLDFSVPIVNSSSEILDSLSATQGLLHPTNSKTLGNRRFGFTVTSLSSISIVTLILETDRIISRQGTSVSPIAPLTFLYDTQRPTVRLSTTSTFRTKRHTIPVSVKFVKPVFGFNSSNVMIEGGHLKSFNQITRSRYAVEIQALADVVSISIPENATGDVAGNRNFPSNFLQIKHYSVPIVSRLVSTFATVTFLVTSIVSGLLAISTASLQSVGAFSRPSSVLTSEPSRNLFRIACHIQVFALSRWSAVVLPIEYYELARSLQWSIPHLTLPWETGNVQPIMVDSIPHSSSKLHHAHILDSTMNEQIVRQGIGNPSKAAAVYGSPLTPEEYRTFFEIENNKPEAEYVWDPQHKSGWRDFERNMFWLAVISGSLIILHLLLLLLLKLKKKIPGKHNSYGVLTFPRFEIFLLVLALPCLCQASAAIIRGRTSSGVALGIILLVFVASCMLLLLLFLSVGISFGKLLQYKEVHQVGRKFHWYQEIVRVTLGPGKRGQWTWKKKRNSVNLIKFGPLFEDLRGPPEYMLSQISGGSFQKDDRIIASDDETEDAEAPFIQKLFGILRIYYTLLECVKRVCLGYLAGAYMRNWSDRTPSVTLLCITSFQLFFMVLKKPFIKKKVQLVEIISLATQVGMFASCVVLLKKEFSEGDESKIGIFMVALFLAGFISHMANEWFALYLQTRRLDQEEKSFIRGLKVACLGLLVIILPSRMILDLKNKLHLSRTGVGESGGTASGTTPSDMNKSSGSRSSGSTDKMWLRQLREMAKTSFSREGPTNPSDPSSSRTKWSGLWGSKKSESTSEKASADFNSKPMGLHKELEAIFASK</sequence>
<dbReference type="PANTHER" id="PTHR34677">
    <property type="match status" value="1"/>
</dbReference>
<feature type="transmembrane region" description="Helical" evidence="2">
    <location>
        <begin position="715"/>
        <end position="738"/>
    </location>
</feature>
<feature type="region of interest" description="Disordered" evidence="1">
    <location>
        <begin position="1001"/>
        <end position="1028"/>
    </location>
</feature>
<feature type="transmembrane region" description="Helical" evidence="2">
    <location>
        <begin position="897"/>
        <end position="917"/>
    </location>
</feature>
<keyword evidence="2" id="KW-0472">Membrane</keyword>
<keyword evidence="3" id="KW-0732">Signal</keyword>
<feature type="transmembrane region" description="Helical" evidence="2">
    <location>
        <begin position="871"/>
        <end position="891"/>
    </location>
</feature>
<reference evidence="4 5" key="1">
    <citation type="journal article" date="2023" name="Hortic Res">
        <title>Pangenome of water caltrop reveals structural variations and asymmetric subgenome divergence after allopolyploidization.</title>
        <authorList>
            <person name="Zhang X."/>
            <person name="Chen Y."/>
            <person name="Wang L."/>
            <person name="Yuan Y."/>
            <person name="Fang M."/>
            <person name="Shi L."/>
            <person name="Lu R."/>
            <person name="Comes H.P."/>
            <person name="Ma Y."/>
            <person name="Chen Y."/>
            <person name="Huang G."/>
            <person name="Zhou Y."/>
            <person name="Zheng Z."/>
            <person name="Qiu Y."/>
        </authorList>
    </citation>
    <scope>NUCLEOTIDE SEQUENCE [LARGE SCALE GENOMIC DNA]</scope>
    <source>
        <tissue evidence="4">Roots</tissue>
    </source>
</reference>